<dbReference type="PANTHER" id="PTHR43236:SF2">
    <property type="entry name" value="BLL0069 PROTEIN"/>
    <property type="match status" value="1"/>
</dbReference>
<reference evidence="2 3" key="1">
    <citation type="submission" date="2016-06" db="EMBL/GenBank/DDBJ databases">
        <authorList>
            <person name="Kjaerup R.B."/>
            <person name="Dalgaard T.S."/>
            <person name="Juul-Madsen H.R."/>
        </authorList>
    </citation>
    <scope>NUCLEOTIDE SEQUENCE [LARGE SCALE GENOMIC DNA]</scope>
    <source>
        <strain evidence="2">3</strain>
    </source>
</reference>
<dbReference type="RefSeq" id="WP_245754507.1">
    <property type="nucleotide sequence ID" value="NZ_FLQX01000103.1"/>
</dbReference>
<dbReference type="InterPro" id="IPR052345">
    <property type="entry name" value="Rad_response_metalloprotease"/>
</dbReference>
<dbReference type="STRING" id="1860102.ACCAA_280005"/>
<dbReference type="Pfam" id="PF06114">
    <property type="entry name" value="Peptidase_M78"/>
    <property type="match status" value="1"/>
</dbReference>
<evidence type="ECO:0000313" key="2">
    <source>
        <dbReference type="EMBL" id="SBT05921.1"/>
    </source>
</evidence>
<protein>
    <recommendedName>
        <fullName evidence="1">IrrE N-terminal-like domain-containing protein</fullName>
    </recommendedName>
</protein>
<sequence length="372" mass="41858">MLTWARERSRLDLAYFDKRFPRLDQWERGDAQPTFKQLENFAKATHTPVGFMFLAEPPQEAVPIPDFRMVADTTVRQPSPDLLDTVYLCQQRQDWYRDFARSAGDDRLRFVGSIRVGDDIARSAGIIRKALGFDLDARAQLPTWTEALRRFIAQADRLGVLVMVSGVVGSNTRRKLNPQEFRGFALADDLAPLVFINGADSKAAQMFTLAHELAHIWLGESALSDAQASAVPAQAVERWCNQVAAELLVPLEAFRAAHEPGFELRAELDRLARRFKVSTLVILRRMHDSGSLVGATYWEAYEHELARFREIAHGTGGDFYRSVGARASKRFARAVVTSALEGRSSFTEAFRLLGFKKMSTFDQLGRTLGVLF</sequence>
<dbReference type="InterPro" id="IPR010359">
    <property type="entry name" value="IrrE_HExxH"/>
</dbReference>
<dbReference type="Gene3D" id="1.10.10.2910">
    <property type="match status" value="1"/>
</dbReference>
<proteinExistence type="predicted"/>
<gene>
    <name evidence="2" type="ORF">ACCAA_280005</name>
</gene>
<dbReference type="AlphaFoldDB" id="A0A1A8XMP3"/>
<name>A0A1A8XMP3_9PROT</name>
<evidence type="ECO:0000313" key="3">
    <source>
        <dbReference type="Proteomes" id="UP000199169"/>
    </source>
</evidence>
<keyword evidence="3" id="KW-1185">Reference proteome</keyword>
<dbReference type="PANTHER" id="PTHR43236">
    <property type="entry name" value="ANTITOXIN HIGA1"/>
    <property type="match status" value="1"/>
</dbReference>
<organism evidence="2 3">
    <name type="scientific">Candidatus Accumulibacter aalborgensis</name>
    <dbReference type="NCBI Taxonomy" id="1860102"/>
    <lineage>
        <taxon>Bacteria</taxon>
        <taxon>Pseudomonadati</taxon>
        <taxon>Pseudomonadota</taxon>
        <taxon>Betaproteobacteria</taxon>
        <taxon>Candidatus Accumulibacter</taxon>
    </lineage>
</organism>
<accession>A0A1A8XMP3</accession>
<evidence type="ECO:0000259" key="1">
    <source>
        <dbReference type="Pfam" id="PF06114"/>
    </source>
</evidence>
<dbReference type="EMBL" id="FLQX01000103">
    <property type="protein sequence ID" value="SBT05921.1"/>
    <property type="molecule type" value="Genomic_DNA"/>
</dbReference>
<dbReference type="Proteomes" id="UP000199169">
    <property type="component" value="Unassembled WGS sequence"/>
</dbReference>
<feature type="domain" description="IrrE N-terminal-like" evidence="1">
    <location>
        <begin position="155"/>
        <end position="286"/>
    </location>
</feature>